<feature type="transmembrane region" description="Helical" evidence="1">
    <location>
        <begin position="262"/>
        <end position="288"/>
    </location>
</feature>
<accession>A0A9D6L956</accession>
<dbReference type="Proteomes" id="UP000807850">
    <property type="component" value="Unassembled WGS sequence"/>
</dbReference>
<dbReference type="InterPro" id="IPR018710">
    <property type="entry name" value="DUF2232"/>
</dbReference>
<keyword evidence="1" id="KW-0472">Membrane</keyword>
<dbReference type="EMBL" id="JACQAY010000045">
    <property type="protein sequence ID" value="MBI3538908.1"/>
    <property type="molecule type" value="Genomic_DNA"/>
</dbReference>
<keyword evidence="1" id="KW-0812">Transmembrane</keyword>
<feature type="transmembrane region" description="Helical" evidence="1">
    <location>
        <begin position="36"/>
        <end position="54"/>
    </location>
</feature>
<feature type="transmembrane region" description="Helical" evidence="1">
    <location>
        <begin position="89"/>
        <end position="107"/>
    </location>
</feature>
<organism evidence="2 3">
    <name type="scientific">Eiseniibacteriota bacterium</name>
    <dbReference type="NCBI Taxonomy" id="2212470"/>
    <lineage>
        <taxon>Bacteria</taxon>
        <taxon>Candidatus Eiseniibacteriota</taxon>
    </lineage>
</organism>
<dbReference type="AlphaFoldDB" id="A0A9D6L956"/>
<evidence type="ECO:0000313" key="2">
    <source>
        <dbReference type="EMBL" id="MBI3538908.1"/>
    </source>
</evidence>
<evidence type="ECO:0000313" key="3">
    <source>
        <dbReference type="Proteomes" id="UP000807850"/>
    </source>
</evidence>
<feature type="transmembrane region" description="Helical" evidence="1">
    <location>
        <begin position="231"/>
        <end position="255"/>
    </location>
</feature>
<reference evidence="2" key="1">
    <citation type="submission" date="2020-07" db="EMBL/GenBank/DDBJ databases">
        <title>Huge and variable diversity of episymbiotic CPR bacteria and DPANN archaea in groundwater ecosystems.</title>
        <authorList>
            <person name="He C.Y."/>
            <person name="Keren R."/>
            <person name="Whittaker M."/>
            <person name="Farag I.F."/>
            <person name="Doudna J."/>
            <person name="Cate J.H.D."/>
            <person name="Banfield J.F."/>
        </authorList>
    </citation>
    <scope>NUCLEOTIDE SEQUENCE</scope>
    <source>
        <strain evidence="2">NC_groundwater_928_Pr1_S-0.2um_72_17</strain>
    </source>
</reference>
<gene>
    <name evidence="2" type="ORF">HY076_01380</name>
</gene>
<name>A0A9D6L956_UNCEI</name>
<keyword evidence="1" id="KW-1133">Transmembrane helix</keyword>
<feature type="transmembrane region" description="Helical" evidence="1">
    <location>
        <begin position="161"/>
        <end position="182"/>
    </location>
</feature>
<dbReference type="Pfam" id="PF09991">
    <property type="entry name" value="DUF2232"/>
    <property type="match status" value="1"/>
</dbReference>
<sequence>MLLLIGGPLMTPMPWGGLWLLVPLAVTASLLAAWRWGAWGVLVPVALFGAAMVIEGPFSLWVWWIPVAALTGAWMGLREEGGGLGEGQRAWMLLPVLLLAAMLPWMTSYADMVTRLERALREFDQQALASYHEIGLNAAQIKAIADRLHETAAFEKWALPYAVPTVLFMWMLLLVALGRGLADRLGRRLRWPALARGELATWRLPDPAVWLLLLGLGLVVARWQAWGPSAWTLLLNMGLAYCVQGIAVAQSLLLARGVPPSFIALTFVFVFAMAWPAFVLATMCVGLSDVWLDYRRLEAVPDGDSSQE</sequence>
<evidence type="ECO:0000256" key="1">
    <source>
        <dbReference type="SAM" id="Phobius"/>
    </source>
</evidence>
<feature type="transmembrane region" description="Helical" evidence="1">
    <location>
        <begin position="12"/>
        <end position="31"/>
    </location>
</feature>
<proteinExistence type="predicted"/>
<comment type="caution">
    <text evidence="2">The sequence shown here is derived from an EMBL/GenBank/DDBJ whole genome shotgun (WGS) entry which is preliminary data.</text>
</comment>
<protein>
    <submittedName>
        <fullName evidence="2">DUF2232 domain-containing protein</fullName>
    </submittedName>
</protein>
<feature type="transmembrane region" description="Helical" evidence="1">
    <location>
        <begin position="208"/>
        <end position="225"/>
    </location>
</feature>